<proteinExistence type="predicted"/>
<accession>A0A0M3HXT3</accession>
<name>A0A0M3HXT3_ASCLU</name>
<protein>
    <submittedName>
        <fullName evidence="2">Sulfatase domain-containing protein</fullName>
    </submittedName>
</protein>
<evidence type="ECO:0000313" key="1">
    <source>
        <dbReference type="Proteomes" id="UP000036681"/>
    </source>
</evidence>
<dbReference type="AlphaFoldDB" id="A0A0M3HXT3"/>
<keyword evidence="1" id="KW-1185">Reference proteome</keyword>
<sequence>MYIWDIRCPPYYREFQQCSDHRQILPPDVLDCRNARNYAPFNFQTPGRASDISLLTLSGDHVDDWGTPRKTDIESQHFAGLLIQGRFPALKYLKDHSQIVEPHDTPFSTPAMGLRNAWHVAETAIYVLSDETQYCDEDHLTTQHFDHIHIST</sequence>
<organism evidence="1 2">
    <name type="scientific">Ascaris lumbricoides</name>
    <name type="common">Giant roundworm</name>
    <dbReference type="NCBI Taxonomy" id="6252"/>
    <lineage>
        <taxon>Eukaryota</taxon>
        <taxon>Metazoa</taxon>
        <taxon>Ecdysozoa</taxon>
        <taxon>Nematoda</taxon>
        <taxon>Chromadorea</taxon>
        <taxon>Rhabditida</taxon>
        <taxon>Spirurina</taxon>
        <taxon>Ascaridomorpha</taxon>
        <taxon>Ascaridoidea</taxon>
        <taxon>Ascarididae</taxon>
        <taxon>Ascaris</taxon>
    </lineage>
</organism>
<evidence type="ECO:0000313" key="2">
    <source>
        <dbReference type="WBParaSite" id="ALUE_0000819401-mRNA-1"/>
    </source>
</evidence>
<reference evidence="2" key="1">
    <citation type="submission" date="2017-02" db="UniProtKB">
        <authorList>
            <consortium name="WormBaseParasite"/>
        </authorList>
    </citation>
    <scope>IDENTIFICATION</scope>
</reference>
<dbReference type="Proteomes" id="UP000036681">
    <property type="component" value="Unplaced"/>
</dbReference>
<dbReference type="WBParaSite" id="ALUE_0000819401-mRNA-1">
    <property type="protein sequence ID" value="ALUE_0000819401-mRNA-1"/>
    <property type="gene ID" value="ALUE_0000819401"/>
</dbReference>